<evidence type="ECO:0000313" key="4">
    <source>
        <dbReference type="Proteomes" id="UP001172684"/>
    </source>
</evidence>
<keyword evidence="1" id="KW-0819">tRNA processing</keyword>
<evidence type="ECO:0000313" key="3">
    <source>
        <dbReference type="EMBL" id="KAJ9666135.1"/>
    </source>
</evidence>
<comment type="caution">
    <text evidence="3">The sequence shown here is derived from an EMBL/GenBank/DDBJ whole genome shotgun (WGS) entry which is preliminary data.</text>
</comment>
<evidence type="ECO:0000256" key="1">
    <source>
        <dbReference type="ARBA" id="ARBA00022694"/>
    </source>
</evidence>
<evidence type="ECO:0000256" key="2">
    <source>
        <dbReference type="ARBA" id="ARBA00038160"/>
    </source>
</evidence>
<organism evidence="3 4">
    <name type="scientific">Coniosporium apollinis</name>
    <dbReference type="NCBI Taxonomy" id="61459"/>
    <lineage>
        <taxon>Eukaryota</taxon>
        <taxon>Fungi</taxon>
        <taxon>Dikarya</taxon>
        <taxon>Ascomycota</taxon>
        <taxon>Pezizomycotina</taxon>
        <taxon>Dothideomycetes</taxon>
        <taxon>Dothideomycetes incertae sedis</taxon>
        <taxon>Coniosporium</taxon>
    </lineage>
</organism>
<sequence>MNNHVMNQQTLPAGSARTAVWTAQEITDRFGLQPSKGRLVPLKTRGEVRASHETIEVYVVEIPAKSANAILNVLKTAIEDLSAIDLQHLRRVVKPEFLPSHLQSTNSAPSTGPAPTKLPETRSLLISATSQIPLAELEAILSSNPPFLDSAFPLDIKTIPVPALAPISAAQADQWSKEYWPTAYKHTNPFGPHPSIVSRAQAELEPSAGVWLALADKLAEAAVLGMGEQAGCVIVERRSEADGGARVVAAAGDGRWYGVDESENKGPGNVMAHSALRAIGMVARKRLRSAEAQRSEQGLERDTFQTGYRRPDSECFDPARNEGIFYDEAVLGLPIEQAIAASDNLTPNGYLCVDLEIYSTAEPCVMCCMAILHSRFGRVVFRDRMPLTGGMTADVSAGYTHKVRVDQKANEHSKEEETENLGYGLFWRPAELNWKMLAWQWLAEDADPDPANQMDQTIHV</sequence>
<dbReference type="SUPFAM" id="SSF53927">
    <property type="entry name" value="Cytidine deaminase-like"/>
    <property type="match status" value="1"/>
</dbReference>
<protein>
    <recommendedName>
        <fullName evidence="5">CMP/dCMP-type deaminase domain-containing protein</fullName>
    </recommendedName>
</protein>
<proteinExistence type="inferred from homology"/>
<dbReference type="EMBL" id="JAPDRL010000022">
    <property type="protein sequence ID" value="KAJ9666135.1"/>
    <property type="molecule type" value="Genomic_DNA"/>
</dbReference>
<dbReference type="Gene3D" id="3.40.140.10">
    <property type="entry name" value="Cytidine Deaminase, domain 2"/>
    <property type="match status" value="1"/>
</dbReference>
<accession>A0ABQ9NUN8</accession>
<dbReference type="PANTHER" id="PTHR11079:SF156">
    <property type="entry name" value="INACTIVE TRNA-SPECIFIC ADENOSINE DEAMINASE-LIKE PROTEIN 3-RELATED"/>
    <property type="match status" value="1"/>
</dbReference>
<dbReference type="Proteomes" id="UP001172684">
    <property type="component" value="Unassembled WGS sequence"/>
</dbReference>
<evidence type="ECO:0008006" key="5">
    <source>
        <dbReference type="Google" id="ProtNLM"/>
    </source>
</evidence>
<reference evidence="3" key="1">
    <citation type="submission" date="2022-10" db="EMBL/GenBank/DDBJ databases">
        <title>Culturing micro-colonial fungi from biological soil crusts in the Mojave desert and describing Neophaeococcomyces mojavensis, and introducing the new genera and species Taxawa tesnikishii.</title>
        <authorList>
            <person name="Kurbessoian T."/>
            <person name="Stajich J.E."/>
        </authorList>
    </citation>
    <scope>NUCLEOTIDE SEQUENCE</scope>
    <source>
        <strain evidence="3">TK_1</strain>
    </source>
</reference>
<comment type="similarity">
    <text evidence="2">Belongs to the cytidine and deoxycytidylate deaminase family. ADAT3 subfamily.</text>
</comment>
<dbReference type="PANTHER" id="PTHR11079">
    <property type="entry name" value="CYTOSINE DEAMINASE FAMILY MEMBER"/>
    <property type="match status" value="1"/>
</dbReference>
<dbReference type="InterPro" id="IPR016193">
    <property type="entry name" value="Cytidine_deaminase-like"/>
</dbReference>
<name>A0ABQ9NUN8_9PEZI</name>
<gene>
    <name evidence="3" type="ORF">H2201_003813</name>
</gene>
<keyword evidence="4" id="KW-1185">Reference proteome</keyword>